<dbReference type="PANTHER" id="PTHR33121">
    <property type="entry name" value="CYCLIC DI-GMP PHOSPHODIESTERASE PDEF"/>
    <property type="match status" value="1"/>
</dbReference>
<dbReference type="InterPro" id="IPR029787">
    <property type="entry name" value="Nucleotide_cyclase"/>
</dbReference>
<dbReference type="InterPro" id="IPR000160">
    <property type="entry name" value="GGDEF_dom"/>
</dbReference>
<reference evidence="4 5" key="1">
    <citation type="submission" date="2016-11" db="EMBL/GenBank/DDBJ databases">
        <authorList>
            <person name="Jaros S."/>
            <person name="Januszkiewicz K."/>
            <person name="Wedrychowicz H."/>
        </authorList>
    </citation>
    <scope>NUCLEOTIDE SEQUENCE [LARGE SCALE GENOMIC DNA]</scope>
    <source>
        <strain evidence="4 5">YL228</strain>
    </source>
</reference>
<protein>
    <submittedName>
        <fullName evidence="4">EAL domain, c-di-GMP-specific phosphodiesterase class I (Or its enzymatically inactive variant)</fullName>
    </submittedName>
</protein>
<feature type="transmembrane region" description="Helical" evidence="1">
    <location>
        <begin position="6"/>
        <end position="28"/>
    </location>
</feature>
<name>A0A1K1P8N2_RUMFL</name>
<dbReference type="SMART" id="SM00052">
    <property type="entry name" value="EAL"/>
    <property type="match status" value="1"/>
</dbReference>
<evidence type="ECO:0000313" key="4">
    <source>
        <dbReference type="EMBL" id="SFW43805.1"/>
    </source>
</evidence>
<dbReference type="AlphaFoldDB" id="A0A1K1P8N2"/>
<dbReference type="SUPFAM" id="SSF55073">
    <property type="entry name" value="Nucleotide cyclase"/>
    <property type="match status" value="1"/>
</dbReference>
<feature type="transmembrane region" description="Helical" evidence="1">
    <location>
        <begin position="190"/>
        <end position="209"/>
    </location>
</feature>
<dbReference type="EMBL" id="FPIP01000007">
    <property type="protein sequence ID" value="SFW43805.1"/>
    <property type="molecule type" value="Genomic_DNA"/>
</dbReference>
<dbReference type="PANTHER" id="PTHR33121:SF79">
    <property type="entry name" value="CYCLIC DI-GMP PHOSPHODIESTERASE PDED-RELATED"/>
    <property type="match status" value="1"/>
</dbReference>
<proteinExistence type="predicted"/>
<dbReference type="GO" id="GO:0071111">
    <property type="term" value="F:cyclic-guanylate-specific phosphodiesterase activity"/>
    <property type="evidence" value="ECO:0007669"/>
    <property type="project" value="InterPro"/>
</dbReference>
<dbReference type="RefSeq" id="WP_072300792.1">
    <property type="nucleotide sequence ID" value="NZ_FPIP01000007.1"/>
</dbReference>
<dbReference type="Gene3D" id="3.30.70.270">
    <property type="match status" value="1"/>
</dbReference>
<keyword evidence="1" id="KW-1133">Transmembrane helix</keyword>
<dbReference type="InterPro" id="IPR001633">
    <property type="entry name" value="EAL_dom"/>
</dbReference>
<feature type="domain" description="EAL" evidence="2">
    <location>
        <begin position="398"/>
        <end position="650"/>
    </location>
</feature>
<sequence length="650" mass="74464">MIRYTDFCFGVALSALLICFGNLAFTILDGHTRKPQNRIYMSLLMLLAVNAVCEMINVRVGEYDMSSEVAFMITRSSKYVYFLSHGLIAPVLYYYLSFVIGRSVGFRCSPDASKKEKLRVIVSWAIVIVSEFIVAINPLTHWSWYYTEERVFHRAWGEYIFIYITSGLWIIAAFIMCMKSWNILSKGRKRSIAICFLLAVVGVCLQLFIPQLRVEILIESIGFSGVLLFIENEDDRKNVELDVYNSAAFELDLKANLKNKIPVKILIIRNIRFDKTANTVVFGRMNRDLIIKEVSDYLGTVIQRYFIYSVGHGRFALTLYNYSDKEAHELAETIGKRFQEPWSVNGFDIIVSSRIMLVNVPERAKNVEEVIYIAECPIPELMEERIIEGKSLDWIIRRSAVEKAVTHGLDNGSFEVYYQPTYNIDRTLHGAEALLRMNDKDMGIIYPDEFIPIAEQLGIIDVIDEFVLKEVCKFLFTGIPQKNGMDCINVNLSVLECMKEGFAEYVSGVVEAEGIRKKMINFEITESVAAKDYDHLADVIEQLKHEGFQFSIDDYGTGYSNMSSLFSLGADIIKIDKSILWNAEKSELGMTLLKTSIDMVHKMQKKALMEGVETEQQIEILKKLGCEYLQGYYFSKPLPKNEFIRLIENN</sequence>
<evidence type="ECO:0000259" key="2">
    <source>
        <dbReference type="PROSITE" id="PS50883"/>
    </source>
</evidence>
<dbReference type="Gene3D" id="3.20.20.450">
    <property type="entry name" value="EAL domain"/>
    <property type="match status" value="1"/>
</dbReference>
<dbReference type="Pfam" id="PF00563">
    <property type="entry name" value="EAL"/>
    <property type="match status" value="1"/>
</dbReference>
<dbReference type="Proteomes" id="UP000183461">
    <property type="component" value="Unassembled WGS sequence"/>
</dbReference>
<feature type="transmembrane region" description="Helical" evidence="1">
    <location>
        <begin position="121"/>
        <end position="140"/>
    </location>
</feature>
<feature type="transmembrane region" description="Helical" evidence="1">
    <location>
        <begin position="80"/>
        <end position="100"/>
    </location>
</feature>
<organism evidence="4 5">
    <name type="scientific">Ruminococcus flavefaciens</name>
    <dbReference type="NCBI Taxonomy" id="1265"/>
    <lineage>
        <taxon>Bacteria</taxon>
        <taxon>Bacillati</taxon>
        <taxon>Bacillota</taxon>
        <taxon>Clostridia</taxon>
        <taxon>Eubacteriales</taxon>
        <taxon>Oscillospiraceae</taxon>
        <taxon>Ruminococcus</taxon>
    </lineage>
</organism>
<dbReference type="CDD" id="cd01948">
    <property type="entry name" value="EAL"/>
    <property type="match status" value="1"/>
</dbReference>
<keyword evidence="1" id="KW-0812">Transmembrane</keyword>
<accession>A0A1K1P8N2</accession>
<dbReference type="SUPFAM" id="SSF141868">
    <property type="entry name" value="EAL domain-like"/>
    <property type="match status" value="1"/>
</dbReference>
<feature type="domain" description="GGDEF" evidence="3">
    <location>
        <begin position="261"/>
        <end position="398"/>
    </location>
</feature>
<gene>
    <name evidence="4" type="ORF">SAMN02910280_2574</name>
</gene>
<dbReference type="InterPro" id="IPR043128">
    <property type="entry name" value="Rev_trsase/Diguanyl_cyclase"/>
</dbReference>
<evidence type="ECO:0000256" key="1">
    <source>
        <dbReference type="SAM" id="Phobius"/>
    </source>
</evidence>
<dbReference type="InterPro" id="IPR035919">
    <property type="entry name" value="EAL_sf"/>
</dbReference>
<evidence type="ECO:0000259" key="3">
    <source>
        <dbReference type="PROSITE" id="PS50887"/>
    </source>
</evidence>
<dbReference type="PROSITE" id="PS50887">
    <property type="entry name" value="GGDEF"/>
    <property type="match status" value="1"/>
</dbReference>
<dbReference type="PROSITE" id="PS50883">
    <property type="entry name" value="EAL"/>
    <property type="match status" value="1"/>
</dbReference>
<dbReference type="InterPro" id="IPR050706">
    <property type="entry name" value="Cyclic-di-GMP_PDE-like"/>
</dbReference>
<evidence type="ECO:0000313" key="5">
    <source>
        <dbReference type="Proteomes" id="UP000183461"/>
    </source>
</evidence>
<feature type="transmembrane region" description="Helical" evidence="1">
    <location>
        <begin position="160"/>
        <end position="178"/>
    </location>
</feature>
<keyword evidence="1" id="KW-0472">Membrane</keyword>